<evidence type="ECO:0000313" key="4">
    <source>
        <dbReference type="Proteomes" id="UP000318313"/>
    </source>
</evidence>
<organism evidence="3 4">
    <name type="scientific">Gimesia fumaroli</name>
    <dbReference type="NCBI Taxonomy" id="2527976"/>
    <lineage>
        <taxon>Bacteria</taxon>
        <taxon>Pseudomonadati</taxon>
        <taxon>Planctomycetota</taxon>
        <taxon>Planctomycetia</taxon>
        <taxon>Planctomycetales</taxon>
        <taxon>Planctomycetaceae</taxon>
        <taxon>Gimesia</taxon>
    </lineage>
</organism>
<evidence type="ECO:0000256" key="1">
    <source>
        <dbReference type="SAM" id="MobiDB-lite"/>
    </source>
</evidence>
<evidence type="ECO:0000313" key="3">
    <source>
        <dbReference type="EMBL" id="QDV53239.1"/>
    </source>
</evidence>
<reference evidence="3 4" key="1">
    <citation type="submission" date="2019-03" db="EMBL/GenBank/DDBJ databases">
        <title>Deep-cultivation of Planctomycetes and their phenomic and genomic characterization uncovers novel biology.</title>
        <authorList>
            <person name="Wiegand S."/>
            <person name="Jogler M."/>
            <person name="Boedeker C."/>
            <person name="Pinto D."/>
            <person name="Vollmers J."/>
            <person name="Rivas-Marin E."/>
            <person name="Kohn T."/>
            <person name="Peeters S.H."/>
            <person name="Heuer A."/>
            <person name="Rast P."/>
            <person name="Oberbeckmann S."/>
            <person name="Bunk B."/>
            <person name="Jeske O."/>
            <person name="Meyerdierks A."/>
            <person name="Storesund J.E."/>
            <person name="Kallscheuer N."/>
            <person name="Luecker S."/>
            <person name="Lage O.M."/>
            <person name="Pohl T."/>
            <person name="Merkel B.J."/>
            <person name="Hornburger P."/>
            <person name="Mueller R.-W."/>
            <person name="Bruemmer F."/>
            <person name="Labrenz M."/>
            <person name="Spormann A.M."/>
            <person name="Op den Camp H."/>
            <person name="Overmann J."/>
            <person name="Amann R."/>
            <person name="Jetten M.S.M."/>
            <person name="Mascher T."/>
            <person name="Medema M.H."/>
            <person name="Devos D.P."/>
            <person name="Kaster A.-K."/>
            <person name="Ovreas L."/>
            <person name="Rohde M."/>
            <person name="Galperin M.Y."/>
            <person name="Jogler C."/>
        </authorList>
    </citation>
    <scope>NUCLEOTIDE SEQUENCE [LARGE SCALE GENOMIC DNA]</scope>
    <source>
        <strain evidence="3 4">Enr17</strain>
    </source>
</reference>
<keyword evidence="2" id="KW-1133">Transmembrane helix</keyword>
<keyword evidence="2" id="KW-0812">Transmembrane</keyword>
<feature type="compositionally biased region" description="Basic and acidic residues" evidence="1">
    <location>
        <begin position="333"/>
        <end position="346"/>
    </location>
</feature>
<dbReference type="KEGG" id="gfm:Enr17x_53110"/>
<feature type="region of interest" description="Disordered" evidence="1">
    <location>
        <begin position="323"/>
        <end position="357"/>
    </location>
</feature>
<evidence type="ECO:0008006" key="5">
    <source>
        <dbReference type="Google" id="ProtNLM"/>
    </source>
</evidence>
<dbReference type="OrthoDB" id="208408at2"/>
<dbReference type="EMBL" id="CP037452">
    <property type="protein sequence ID" value="QDV53239.1"/>
    <property type="molecule type" value="Genomic_DNA"/>
</dbReference>
<proteinExistence type="predicted"/>
<dbReference type="Proteomes" id="UP000318313">
    <property type="component" value="Chromosome"/>
</dbReference>
<dbReference type="AlphaFoldDB" id="A0A518IJG9"/>
<evidence type="ECO:0000256" key="2">
    <source>
        <dbReference type="SAM" id="Phobius"/>
    </source>
</evidence>
<protein>
    <recommendedName>
        <fullName evidence="5">Prepilin-type N-terminal cleavage/methylation domain-containing protein</fullName>
    </recommendedName>
</protein>
<accession>A0A518IJG9</accession>
<name>A0A518IJG9_9PLAN</name>
<keyword evidence="4" id="KW-1185">Reference proteome</keyword>
<sequence>MRSLDRRIGKHGAHIATSNRRGVTLMEVLMSVMIMGLGVIPLATLFPLSVKRSAQATQLTNATILRYNAEAMLDAFPDRLLHDPDDNGNRNEHRYSSRKYVIDPIGYFLADNNTYQGRFGNDGQGGAFGVKRHAAGFTNEPTSMPPSTPRPDQPELATKFFSQQDSWQLQFEGTPTSNTLDSVTFDPGSPINELSTELLTEISQNAASGHPRGILSRLVIFDTDGKESQVRLLTGAIPPADLSSGIVQGFVDLPDNLRYVDSVGTGIVSKVRFEIQEQRYSFLLSVRHQPTRVAAVDVVVFFKRDFSPLSEVVHSVNNFVKYNPGDDGSPGVHDVDDNQDGTKDDPGELGWTGSDDEPNSEFVLNYNNKITGAPLNLSADNLRPALKRGGYIFDAKNARWYRIRKFVEDSSKTFATVTLDQPIAQDLRNSSGGTSNADGVIVRSDVVQVYALGNKLDPTP</sequence>
<gene>
    <name evidence="3" type="ORF">Enr17x_53110</name>
</gene>
<keyword evidence="2" id="KW-0472">Membrane</keyword>
<feature type="transmembrane region" description="Helical" evidence="2">
    <location>
        <begin position="28"/>
        <end position="48"/>
    </location>
</feature>
<dbReference type="RefSeq" id="WP_145312618.1">
    <property type="nucleotide sequence ID" value="NZ_CP037452.1"/>
</dbReference>